<dbReference type="EMBL" id="LAZR01000183">
    <property type="protein sequence ID" value="KKN83557.1"/>
    <property type="molecule type" value="Genomic_DNA"/>
</dbReference>
<organism evidence="1">
    <name type="scientific">marine sediment metagenome</name>
    <dbReference type="NCBI Taxonomy" id="412755"/>
    <lineage>
        <taxon>unclassified sequences</taxon>
        <taxon>metagenomes</taxon>
        <taxon>ecological metagenomes</taxon>
    </lineage>
</organism>
<evidence type="ECO:0000313" key="1">
    <source>
        <dbReference type="EMBL" id="KKN83557.1"/>
    </source>
</evidence>
<protein>
    <submittedName>
        <fullName evidence="1">Uncharacterized protein</fullName>
    </submittedName>
</protein>
<gene>
    <name evidence="1" type="ORF">LCGC14_0297960</name>
</gene>
<name>A0A0F9U873_9ZZZZ</name>
<comment type="caution">
    <text evidence="1">The sequence shown here is derived from an EMBL/GenBank/DDBJ whole genome shotgun (WGS) entry which is preliminary data.</text>
</comment>
<sequence>MSKKGIQIAADIFAGMQQARYELFELGTQEHDNRDILLAQMLEKGKDAMKWDFCKITTKETP</sequence>
<dbReference type="AlphaFoldDB" id="A0A0F9U873"/>
<proteinExistence type="predicted"/>
<reference evidence="1" key="1">
    <citation type="journal article" date="2015" name="Nature">
        <title>Complex archaea that bridge the gap between prokaryotes and eukaryotes.</title>
        <authorList>
            <person name="Spang A."/>
            <person name="Saw J.H."/>
            <person name="Jorgensen S.L."/>
            <person name="Zaremba-Niedzwiedzka K."/>
            <person name="Martijn J."/>
            <person name="Lind A.E."/>
            <person name="van Eijk R."/>
            <person name="Schleper C."/>
            <person name="Guy L."/>
            <person name="Ettema T.J."/>
        </authorList>
    </citation>
    <scope>NUCLEOTIDE SEQUENCE</scope>
</reference>
<accession>A0A0F9U873</accession>